<feature type="domain" description="CBS" evidence="11">
    <location>
        <begin position="2221"/>
        <end position="2280"/>
    </location>
</feature>
<keyword evidence="4 7" id="KW-0505">Motor protein</keyword>
<keyword evidence="1 7" id="KW-0547">Nucleotide-binding</keyword>
<evidence type="ECO:0000256" key="9">
    <source>
        <dbReference type="SAM" id="MobiDB-lite"/>
    </source>
</evidence>
<dbReference type="FunFam" id="1.10.10.820:FF:000001">
    <property type="entry name" value="Myosin heavy chain"/>
    <property type="match status" value="1"/>
</dbReference>
<feature type="domain" description="Myosin motor" evidence="12">
    <location>
        <begin position="113"/>
        <end position="878"/>
    </location>
</feature>
<dbReference type="GO" id="GO:0007015">
    <property type="term" value="P:actin filament organization"/>
    <property type="evidence" value="ECO:0007669"/>
    <property type="project" value="TreeGrafter"/>
</dbReference>
<evidence type="ECO:0000256" key="7">
    <source>
        <dbReference type="PROSITE-ProRule" id="PRU00782"/>
    </source>
</evidence>
<dbReference type="Gene3D" id="3.10.580.10">
    <property type="entry name" value="CBS-domain"/>
    <property type="match status" value="6"/>
</dbReference>
<dbReference type="GO" id="GO:0051015">
    <property type="term" value="F:actin filament binding"/>
    <property type="evidence" value="ECO:0007669"/>
    <property type="project" value="TreeGrafter"/>
</dbReference>
<dbReference type="InterPro" id="IPR027417">
    <property type="entry name" value="P-loop_NTPase"/>
</dbReference>
<feature type="region of interest" description="Disordered" evidence="9">
    <location>
        <begin position="2459"/>
        <end position="2516"/>
    </location>
</feature>
<evidence type="ECO:0008006" key="15">
    <source>
        <dbReference type="Google" id="ProtNLM"/>
    </source>
</evidence>
<keyword evidence="10" id="KW-0472">Membrane</keyword>
<keyword evidence="8" id="KW-0175">Coiled coil</keyword>
<dbReference type="OrthoDB" id="6108017at2759"/>
<feature type="domain" description="CBS" evidence="11">
    <location>
        <begin position="1850"/>
        <end position="1906"/>
    </location>
</feature>
<dbReference type="Gene3D" id="3.40.850.10">
    <property type="entry name" value="Kinesin motor domain"/>
    <property type="match status" value="1"/>
</dbReference>
<dbReference type="GO" id="GO:0016459">
    <property type="term" value="C:myosin complex"/>
    <property type="evidence" value="ECO:0007669"/>
    <property type="project" value="UniProtKB-KW"/>
</dbReference>
<dbReference type="GO" id="GO:0005737">
    <property type="term" value="C:cytoplasm"/>
    <property type="evidence" value="ECO:0007669"/>
    <property type="project" value="TreeGrafter"/>
</dbReference>
<feature type="binding site" evidence="7">
    <location>
        <begin position="211"/>
        <end position="218"/>
    </location>
    <ligand>
        <name>ATP</name>
        <dbReference type="ChEBI" id="CHEBI:30616"/>
    </ligand>
</feature>
<dbReference type="InterPro" id="IPR036961">
    <property type="entry name" value="Kinesin_motor_dom_sf"/>
</dbReference>
<dbReference type="InterPro" id="IPR046342">
    <property type="entry name" value="CBS_dom_sf"/>
</dbReference>
<dbReference type="SUPFAM" id="SSF54277">
    <property type="entry name" value="CAD &amp; PB1 domains"/>
    <property type="match status" value="1"/>
</dbReference>
<sequence length="2708" mass="292973">MYLFFYAPSSLGFQEDQGTRESGMVNPDGGNMDVLTGRITREVYFDPSKLIGKDGKVLASTVDETKQAEMLYKPVKVVQELVSEKIVLVRDEFDQVHRLTSEGLLTVKAEAKEGVPDILDLNDFSEMSLLESLRSRYARDEVYTFVGPILISINPYKWNHALYSESAMIHHHTQAKERLAPHLFKVADASYVAFINDGSKLPANQSIIISGESGAGKTEAMKIIMQYLARITHYRVAATPESTSDSLTGASAAILGAAASGTTTAAAPHLEVGELEKKVLSTNPFLESFGNAKTLMNDNSSRFGKYVKIQFGATGRIVGAEITNYLLEKTRIVRQAEGERNFHIFYQIIRGGDKDLLADLCLDEKDGTGAFRYLTHGHCTDIAGKSDVDDFKVTMECMTAIGLDARLQRTMLELVAAVLHLGNVSFQDAGEGGSVPEPSTQKHLELAARFLKLDAGEMQKTFCSKQITTRKDETVVKPNDAAEAADKRDTLAKTVYSCVFNWLVRRLNLTIAADKCWGFMGVLDIYGFEAFEHNSFEQLLINFANETLQNQFNRHIFEMEQEDYEREGIDWSYVSFNDNQPCLALLDSRYYREAGAPEGEAAGGAVAATGGKTGASCLFNILDDVKSVGGGPGKADARFLSALHTTFAGKSEAYVRPRLHSDVCFGVKHYAGLVLYEVDGFVERNVENLHQNVRALALSSTDPLIRDDILLDVKLFEERSHRKKGGAGAGPGSAGRGGKGGGSRLREASLSSQFRSSLATLVETLDMTTPRYVRCVKPNHEKLSGHFDSKEILRQLRYAGMMEAIRIRQQGYALREPHSVMYKQFARLVPGCASLPDLVEKLSRMLNVDAREWQMGVSKVFMRKSMAEKLARLLELRVKFGAHTIQRAWTRLRRHRAAVRLQATIRKYQTRRRFLAFVRRLSAAQAMCRMRNARRAYLVGRRGVIQLQAYVRSFLCVQEYRRITNPYNKLEEDALLRLIIELEADAKTADERKAFDECVAVAEKIKMVECALTSVREAREPLPYTRKSLEGKVAEVESAIEDMSLRKNFVACSKLQIELQSLIELRRLMPTRQEVLNDIAALQTSIDEHFQSKNFKACDEVQLQVKVLELKFRDILNAKEPSAAEATGFRGRGDLEAAVKTAEEELMHLEAAKNFAACQKAQEEVNRLSGMRKLFPTSAEKEHEIEHLEAAVRQAAQDRKYIECDRLQQQVEDARQSLQAIVEQEKREAVEAGASLSVDKQESLEGEKSKKSRSALEVDISTLKKELALKLAAKEFARCESLQKELDLLEAELSALPTLSQLESRSADLKMEIQKLLAAKKFVACEPLQSEVDGIQEEIRELRAAMPQEAVEVLSSARAAPSSAVSSPARSIASTISPAKFSPSKSVSGRKLSAMSFTTPTKSTGRSQQIRPVSKLRPDKPLVLAATTSVAALAQVMVERRAAAVLLTGKDGTLSGILTDTDVTRRVVSKELSVEGTTAEDVMTTNPTTVTLEDDCLDALTLMVRGSFRHLPVLDSGDAVVGCLDIAKCLNDAITRLEKMEEHREKQSGSGTNKQLEAAAMAMALAGRGGGGKHQTALVSTLMQLLSSSGGNGEDGGSKLPSVGSMLSGASSTALLLKEATVLEASREMAASRKACLVVGENGELIGLVTFKDVLGRVVAKGLSPGGASLGEMMTPKPASVTPDMSLLDALYTMRDGHFLNLPVVEESGRALGLLSAMEIVQSLSSLTGKDDGGRSFWASTMGEGDDAWESQSEAGSMRSAVSYRKGASKLQARSISRPVSKLRPDKPLVLAATTSVAALAQVMVERRAAAVLLTGKDGTLSGILTDTDVTRRVVSKELSVEGTTAEDVMTANPTTVTLEDDCLDALTLMVRGSFRHLPVLDSGDAVVGCLDIAKCLNDAITRLEKMEEHREKQSGSGTNKQLEAAAMAMALAGRGGGGKHQTALVSTLMQLLSSSGGNGEDGGSKLPSVGSMLSGASSTALLLKEATVLEASREMAASRKACLVVGENGELIGLVTFKDVLGRVVAKGLSPGGASLGEVMTPKPASVTPDMSLLDALYTMRDGHFLNLPVVEESGRALGLLSAMEIVQSLSSLTGKDDGGRSFWASTMGEGDDAWESQSEAGSMRSGLSGVGSIPHIALRGKKDSSFRPVSKLRPRNPLVVDGASSVAEVAKAMVHKRTDAALVTSRTGKVLGILTDNDVTRRVIAQYRAEAETPISTIMTENPKSVSQDSDSIDALTTMVKGRFRHLPVMGPHGQVVGLLDIAKCLSDAITRLERREEKTASSLAAASAGVAQGGHGALMHLMQLLQEQSEPGRDCNPSLRALLGQQGAPTNIVRATVNVRTAAEVMSKCRKAVLVVDEDESLVGIFTPKDMLGRVVSQELSPDFTAVSSVMTARPDTIEAEATVLEALYMMRENHYLHLPVTDSRDGSVVGLVDVMEIVRVVCGREDGGRQFWASAQESGRKGRGEGEGWSSASELSSHAAARPSRHPGSIIAGPRSTLRGAGPDPDEQRHIQANPVDPHEDLESASVLAGSGQPHTSNLHVLMSSSAEPALEGRASHLNGSTSRGASNAPGGAQFRLKVVGEDGAVKTVTVPTENFEAAIEAVGKALDMPTGQRAWTYVDDQKDVITVDTDEGFEEMLAYAHGAHLSVLKVTIIKRRRPKTRRSSGAGSGGRSSGGKTLTVLAMSSIVGLAIVGIAIMARRKYR</sequence>
<feature type="domain" description="CBS" evidence="11">
    <location>
        <begin position="2041"/>
        <end position="2099"/>
    </location>
</feature>
<dbReference type="SUPFAM" id="SSF52540">
    <property type="entry name" value="P-loop containing nucleoside triphosphate hydrolases"/>
    <property type="match status" value="1"/>
</dbReference>
<feature type="coiled-coil region" evidence="8">
    <location>
        <begin position="1132"/>
        <end position="1228"/>
    </location>
</feature>
<dbReference type="GO" id="GO:0005524">
    <property type="term" value="F:ATP binding"/>
    <property type="evidence" value="ECO:0007669"/>
    <property type="project" value="UniProtKB-UniRule"/>
</dbReference>
<gene>
    <name evidence="13" type="ORF">NSK_007707</name>
</gene>
<evidence type="ECO:0000256" key="3">
    <source>
        <dbReference type="ARBA" id="ARBA00023123"/>
    </source>
</evidence>
<evidence type="ECO:0000256" key="1">
    <source>
        <dbReference type="ARBA" id="ARBA00022741"/>
    </source>
</evidence>
<feature type="domain" description="CBS" evidence="11">
    <location>
        <begin position="1674"/>
        <end position="1732"/>
    </location>
</feature>
<evidence type="ECO:0000256" key="4">
    <source>
        <dbReference type="ARBA" id="ARBA00023175"/>
    </source>
</evidence>
<reference evidence="13 14" key="1">
    <citation type="submission" date="2019-01" db="EMBL/GenBank/DDBJ databases">
        <title>Nuclear Genome Assembly of the Microalgal Biofuel strain Nannochloropsis salina CCMP1776.</title>
        <authorList>
            <person name="Hovde B."/>
        </authorList>
    </citation>
    <scope>NUCLEOTIDE SEQUENCE [LARGE SCALE GENOMIC DNA]</scope>
    <source>
        <strain evidence="13 14">CCMP1776</strain>
    </source>
</reference>
<feature type="compositionally biased region" description="Gly residues" evidence="9">
    <location>
        <begin position="726"/>
        <end position="743"/>
    </location>
</feature>
<accession>A0A4D9CRA3</accession>
<feature type="domain" description="CBS" evidence="11">
    <location>
        <begin position="1483"/>
        <end position="1539"/>
    </location>
</feature>
<protein>
    <recommendedName>
        <fullName evidence="15">Myosin motor domain-containing protein</fullName>
    </recommendedName>
</protein>
<name>A0A4D9CRA3_9STRA</name>
<dbReference type="Proteomes" id="UP000355283">
    <property type="component" value="Unassembled WGS sequence"/>
</dbReference>
<dbReference type="Pfam" id="PF00063">
    <property type="entry name" value="Myosin_head"/>
    <property type="match status" value="2"/>
</dbReference>
<dbReference type="SUPFAM" id="SSF54631">
    <property type="entry name" value="CBS-domain pair"/>
    <property type="match status" value="6"/>
</dbReference>
<dbReference type="GO" id="GO:0016020">
    <property type="term" value="C:membrane"/>
    <property type="evidence" value="ECO:0007669"/>
    <property type="project" value="TreeGrafter"/>
</dbReference>
<dbReference type="SMART" id="SM00116">
    <property type="entry name" value="CBS"/>
    <property type="match status" value="12"/>
</dbReference>
<organism evidence="13 14">
    <name type="scientific">Nannochloropsis salina CCMP1776</name>
    <dbReference type="NCBI Taxonomy" id="1027361"/>
    <lineage>
        <taxon>Eukaryota</taxon>
        <taxon>Sar</taxon>
        <taxon>Stramenopiles</taxon>
        <taxon>Ochrophyta</taxon>
        <taxon>Eustigmatophyceae</taxon>
        <taxon>Eustigmatales</taxon>
        <taxon>Monodopsidaceae</taxon>
        <taxon>Microchloropsis</taxon>
        <taxon>Microchloropsis salina</taxon>
    </lineage>
</organism>
<dbReference type="Pfam" id="PF00571">
    <property type="entry name" value="CBS"/>
    <property type="match status" value="12"/>
</dbReference>
<evidence type="ECO:0000259" key="12">
    <source>
        <dbReference type="PROSITE" id="PS51456"/>
    </source>
</evidence>
<dbReference type="PANTHER" id="PTHR13140:SF845">
    <property type="entry name" value="MYOSIN-LIKE PROTEIN"/>
    <property type="match status" value="1"/>
</dbReference>
<feature type="domain" description="CBS" evidence="11">
    <location>
        <begin position="2154"/>
        <end position="2212"/>
    </location>
</feature>
<feature type="region of interest" description="Actin-binding" evidence="7">
    <location>
        <begin position="758"/>
        <end position="780"/>
    </location>
</feature>
<evidence type="ECO:0000256" key="8">
    <source>
        <dbReference type="SAM" id="Coils"/>
    </source>
</evidence>
<dbReference type="InterPro" id="IPR001609">
    <property type="entry name" value="Myosin_head_motor_dom-like"/>
</dbReference>
<feature type="region of interest" description="Disordered" evidence="9">
    <location>
        <begin position="2554"/>
        <end position="2574"/>
    </location>
</feature>
<dbReference type="PROSITE" id="PS51371">
    <property type="entry name" value="CBS"/>
    <property type="match status" value="9"/>
</dbReference>
<feature type="domain" description="CBS" evidence="11">
    <location>
        <begin position="1783"/>
        <end position="1841"/>
    </location>
</feature>
<keyword evidence="5 7" id="KW-0009">Actin-binding</keyword>
<evidence type="ECO:0000256" key="2">
    <source>
        <dbReference type="ARBA" id="ARBA00022840"/>
    </source>
</evidence>
<keyword evidence="10" id="KW-1133">Transmembrane helix</keyword>
<dbReference type="PROSITE" id="PS51456">
    <property type="entry name" value="MYOSIN_MOTOR"/>
    <property type="match status" value="1"/>
</dbReference>
<feature type="region of interest" description="Disordered" evidence="9">
    <location>
        <begin position="722"/>
        <end position="751"/>
    </location>
</feature>
<keyword evidence="2 7" id="KW-0067">ATP-binding</keyword>
<feature type="compositionally biased region" description="Low complexity" evidence="9">
    <location>
        <begin position="2472"/>
        <end position="2485"/>
    </location>
</feature>
<dbReference type="Gene3D" id="1.20.5.4820">
    <property type="match status" value="1"/>
</dbReference>
<keyword evidence="10" id="KW-0812">Transmembrane</keyword>
<dbReference type="Gene3D" id="1.10.10.820">
    <property type="match status" value="1"/>
</dbReference>
<dbReference type="PANTHER" id="PTHR13140">
    <property type="entry name" value="MYOSIN"/>
    <property type="match status" value="1"/>
</dbReference>
<keyword evidence="6" id="KW-0129">CBS domain</keyword>
<dbReference type="InterPro" id="IPR000644">
    <property type="entry name" value="CBS_dom"/>
</dbReference>
<evidence type="ECO:0000256" key="5">
    <source>
        <dbReference type="ARBA" id="ARBA00023203"/>
    </source>
</evidence>
<keyword evidence="3 7" id="KW-0518">Myosin</keyword>
<feature type="domain" description="CBS" evidence="11">
    <location>
        <begin position="2394"/>
        <end position="2451"/>
    </location>
</feature>
<dbReference type="GO" id="GO:0000146">
    <property type="term" value="F:microfilament motor activity"/>
    <property type="evidence" value="ECO:0007669"/>
    <property type="project" value="TreeGrafter"/>
</dbReference>
<dbReference type="EMBL" id="SDOX01000145">
    <property type="protein sequence ID" value="TFJ81064.1"/>
    <property type="molecule type" value="Genomic_DNA"/>
</dbReference>
<evidence type="ECO:0000256" key="6">
    <source>
        <dbReference type="PROSITE-ProRule" id="PRU00703"/>
    </source>
</evidence>
<dbReference type="PRINTS" id="PR00193">
    <property type="entry name" value="MYOSINHEAVY"/>
</dbReference>
<dbReference type="Gene3D" id="1.20.120.720">
    <property type="entry name" value="Myosin VI head, motor domain, U50 subdomain"/>
    <property type="match status" value="1"/>
</dbReference>
<evidence type="ECO:0000313" key="13">
    <source>
        <dbReference type="EMBL" id="TFJ81064.1"/>
    </source>
</evidence>
<keyword evidence="14" id="KW-1185">Reference proteome</keyword>
<comment type="similarity">
    <text evidence="7">Belongs to the TRAFAC class myosin-kinesin ATPase superfamily. Myosin family.</text>
</comment>
<comment type="caution">
    <text evidence="13">The sequence shown here is derived from an EMBL/GenBank/DDBJ whole genome shotgun (WGS) entry which is preliminary data.</text>
</comment>
<feature type="transmembrane region" description="Helical" evidence="10">
    <location>
        <begin position="2683"/>
        <end position="2703"/>
    </location>
</feature>
<evidence type="ECO:0000313" key="14">
    <source>
        <dbReference type="Proteomes" id="UP000355283"/>
    </source>
</evidence>
<dbReference type="Gene3D" id="1.20.58.530">
    <property type="match status" value="1"/>
</dbReference>
<dbReference type="PROSITE" id="PS50096">
    <property type="entry name" value="IQ"/>
    <property type="match status" value="2"/>
</dbReference>
<evidence type="ECO:0000259" key="11">
    <source>
        <dbReference type="PROSITE" id="PS51371"/>
    </source>
</evidence>
<dbReference type="SMART" id="SM00242">
    <property type="entry name" value="MYSc"/>
    <property type="match status" value="1"/>
</dbReference>
<proteinExistence type="inferred from homology"/>
<evidence type="ECO:0000256" key="10">
    <source>
        <dbReference type="SAM" id="Phobius"/>
    </source>
</evidence>
<feature type="domain" description="CBS" evidence="11">
    <location>
        <begin position="1416"/>
        <end position="1474"/>
    </location>
</feature>
<feature type="coiled-coil region" evidence="8">
    <location>
        <begin position="1272"/>
        <end position="1345"/>
    </location>
</feature>